<dbReference type="Gene3D" id="3.40.50.300">
    <property type="entry name" value="P-loop containing nucleotide triphosphate hydrolases"/>
    <property type="match status" value="4"/>
</dbReference>
<gene>
    <name evidence="9" type="primary">recD2_2</name>
    <name evidence="9" type="ORF">Pla52n_07540</name>
</gene>
<reference evidence="9 10" key="1">
    <citation type="submission" date="2019-02" db="EMBL/GenBank/DDBJ databases">
        <title>Deep-cultivation of Planctomycetes and their phenomic and genomic characterization uncovers novel biology.</title>
        <authorList>
            <person name="Wiegand S."/>
            <person name="Jogler M."/>
            <person name="Boedeker C."/>
            <person name="Pinto D."/>
            <person name="Vollmers J."/>
            <person name="Rivas-Marin E."/>
            <person name="Kohn T."/>
            <person name="Peeters S.H."/>
            <person name="Heuer A."/>
            <person name="Rast P."/>
            <person name="Oberbeckmann S."/>
            <person name="Bunk B."/>
            <person name="Jeske O."/>
            <person name="Meyerdierks A."/>
            <person name="Storesund J.E."/>
            <person name="Kallscheuer N."/>
            <person name="Luecker S."/>
            <person name="Lage O.M."/>
            <person name="Pohl T."/>
            <person name="Merkel B.J."/>
            <person name="Hornburger P."/>
            <person name="Mueller R.-W."/>
            <person name="Bruemmer F."/>
            <person name="Labrenz M."/>
            <person name="Spormann A.M."/>
            <person name="Op Den Camp H."/>
            <person name="Overmann J."/>
            <person name="Amann R."/>
            <person name="Jetten M.S.M."/>
            <person name="Mascher T."/>
            <person name="Medema M.H."/>
            <person name="Devos D.P."/>
            <person name="Kaster A.-K."/>
            <person name="Ovreas L."/>
            <person name="Rohde M."/>
            <person name="Galperin M.Y."/>
            <person name="Jogler C."/>
        </authorList>
    </citation>
    <scope>NUCLEOTIDE SEQUENCE [LARGE SCALE GENOMIC DNA]</scope>
    <source>
        <strain evidence="9 10">Pla52n</strain>
    </source>
</reference>
<evidence type="ECO:0000256" key="5">
    <source>
        <dbReference type="ARBA" id="ARBA00022840"/>
    </source>
</evidence>
<dbReference type="PANTHER" id="PTHR43788:SF8">
    <property type="entry name" value="DNA-BINDING PROTEIN SMUBP-2"/>
    <property type="match status" value="1"/>
</dbReference>
<organism evidence="9 10">
    <name type="scientific">Stieleria varia</name>
    <dbReference type="NCBI Taxonomy" id="2528005"/>
    <lineage>
        <taxon>Bacteria</taxon>
        <taxon>Pseudomonadati</taxon>
        <taxon>Planctomycetota</taxon>
        <taxon>Planctomycetia</taxon>
        <taxon>Pirellulales</taxon>
        <taxon>Pirellulaceae</taxon>
        <taxon>Stieleria</taxon>
    </lineage>
</organism>
<evidence type="ECO:0000313" key="9">
    <source>
        <dbReference type="EMBL" id="TWU08172.1"/>
    </source>
</evidence>
<feature type="region of interest" description="Disordered" evidence="6">
    <location>
        <begin position="674"/>
        <end position="712"/>
    </location>
</feature>
<dbReference type="GO" id="GO:0016787">
    <property type="term" value="F:hydrolase activity"/>
    <property type="evidence" value="ECO:0007669"/>
    <property type="project" value="UniProtKB-KW"/>
</dbReference>
<dbReference type="Pfam" id="PF13086">
    <property type="entry name" value="AAA_11"/>
    <property type="match status" value="1"/>
</dbReference>
<feature type="domain" description="DNA2/NAM7 helicase helicase" evidence="7">
    <location>
        <begin position="215"/>
        <end position="423"/>
    </location>
</feature>
<proteinExistence type="inferred from homology"/>
<dbReference type="GO" id="GO:0043139">
    <property type="term" value="F:5'-3' DNA helicase activity"/>
    <property type="evidence" value="ECO:0007669"/>
    <property type="project" value="TreeGrafter"/>
</dbReference>
<keyword evidence="2" id="KW-0547">Nucleotide-binding</keyword>
<dbReference type="InterPro" id="IPR041677">
    <property type="entry name" value="DNA2/NAM7_AAA_11"/>
</dbReference>
<dbReference type="AlphaFoldDB" id="A0A5C6B953"/>
<dbReference type="EC" id="3.6.4.12" evidence="9"/>
<sequence>MLNTQPGDADRDPDDVAADAIAPVRFPSQWDLPPGNPQQLTEAAKAVRMEFRDCSKWKRLRCEKVSVVAERDRGVVYVVKVAGSVDFEWSCEGATAFCPASLDDDARFSDLSYEEADYQDGVIWSGEILEFDETQDCLFVCMDEPTMSPRVGSFFVKPFEFLAALDSVYNGNEFEQVREVLPARLNATKGEIHPRLPNNDDVGLPEMVSWWRHSWSILWGPPGTGKTYTTGQQIARIVSDPSERILIVSTTNRATDAVALSIGVAAKAVCPERLADESMIRIGKGAALDAFEKQGLGAMLRSTESEAMLQMAMLSQRLQQSDSLEEKAFTRKQLAELQAASTDRSKMLFTDESKCVVVATAFKAMNQLKQPTIREMIQDGEAPFTTIMIDEAGLISRATVAALSLLASRRVVLVGDSKQLAPISRISRILPTRHQTWLASSGLSHLDRITETPSAVHVLSQQRRMNPDVCRVVSEYQYDGFLTTADDRAQRPSRAPEFLADYSRTIWYVLDGETDDLAAIRASRGPGNKSWVREITPSILKKLFTDPQTRNAEGMFISPFKAQAEHVADLLSQWEISSWESSTVHSQQGSEADVVVFDTVNAGSYNWPFEEWKRLVNVALSRAKEAVIVIASRHEMDEPYLRPLLNRLRPGILVDSNGTLQWQQPDARRLPAHQVAERTTEYHRDSDPRSGDRHGRGETMGQQIASRQDMKPVLSREQQKLVQMPIDGKPRLVRGVAGSGKSVVLATWLAKTALRFQSDPDAHIWAVYANRSLHKLLRESVESAWQQIREGELFSQADFPWQRVSLIHVRDVLAGLLPSVELSMDAFEFDYDSAAAAFLDRVDMEELLPRCTALFIDEAQDMGPATLRLLLSLVEKSIPSEPSSRSAHIFYDNAQNLYGTKTPNWSEFGLDLRGRSTIMRESFRSTTPIMELAVNLFHTVADPGEQKDQHELVSLGLLHRVTRDGVPWMEVRFSQVDGPCPVYHAFDHRQAEINAIAGHLQYLVEQEEILPQDICLIFNGKGQQALETQLAPKLAEHGIELSIQKHRAFERRPNTLVATTANSFKGYESEVVVIPCVDQFIATGGKILASSLYVAMTRARSLLAIYGVSDGSTASSRLHQAITQCVQIVANDRE</sequence>
<dbReference type="SUPFAM" id="SSF52540">
    <property type="entry name" value="P-loop containing nucleoside triphosphate hydrolases"/>
    <property type="match status" value="2"/>
</dbReference>
<dbReference type="InterPro" id="IPR047187">
    <property type="entry name" value="SF1_C_Upf1"/>
</dbReference>
<dbReference type="PANTHER" id="PTHR43788">
    <property type="entry name" value="DNA2/NAM7 HELICASE FAMILY MEMBER"/>
    <property type="match status" value="1"/>
</dbReference>
<dbReference type="Proteomes" id="UP000320176">
    <property type="component" value="Unassembled WGS sequence"/>
</dbReference>
<evidence type="ECO:0000256" key="1">
    <source>
        <dbReference type="ARBA" id="ARBA00007913"/>
    </source>
</evidence>
<comment type="caution">
    <text evidence="9">The sequence shown here is derived from an EMBL/GenBank/DDBJ whole genome shotgun (WGS) entry which is preliminary data.</text>
</comment>
<evidence type="ECO:0000256" key="6">
    <source>
        <dbReference type="SAM" id="MobiDB-lite"/>
    </source>
</evidence>
<evidence type="ECO:0000259" key="8">
    <source>
        <dbReference type="Pfam" id="PF13087"/>
    </source>
</evidence>
<keyword evidence="4 9" id="KW-0347">Helicase</keyword>
<dbReference type="InterPro" id="IPR027417">
    <property type="entry name" value="P-loop_NTPase"/>
</dbReference>
<evidence type="ECO:0000259" key="7">
    <source>
        <dbReference type="Pfam" id="PF13086"/>
    </source>
</evidence>
<dbReference type="OrthoDB" id="7066673at2"/>
<feature type="compositionally biased region" description="Basic and acidic residues" evidence="6">
    <location>
        <begin position="675"/>
        <end position="697"/>
    </location>
</feature>
<dbReference type="Pfam" id="PF13087">
    <property type="entry name" value="AAA_12"/>
    <property type="match status" value="1"/>
</dbReference>
<dbReference type="RefSeq" id="WP_146518263.1">
    <property type="nucleotide sequence ID" value="NZ_CP151726.1"/>
</dbReference>
<comment type="similarity">
    <text evidence="1">Belongs to the DNA2/NAM7 helicase family.</text>
</comment>
<keyword evidence="10" id="KW-1185">Reference proteome</keyword>
<accession>A0A5C6B953</accession>
<name>A0A5C6B953_9BACT</name>
<dbReference type="CDD" id="cd18808">
    <property type="entry name" value="SF1_C_Upf1"/>
    <property type="match status" value="1"/>
</dbReference>
<dbReference type="InterPro" id="IPR050534">
    <property type="entry name" value="Coronavir_polyprotein_1ab"/>
</dbReference>
<keyword evidence="3 9" id="KW-0378">Hydrolase</keyword>
<dbReference type="GO" id="GO:0005524">
    <property type="term" value="F:ATP binding"/>
    <property type="evidence" value="ECO:0007669"/>
    <property type="project" value="UniProtKB-KW"/>
</dbReference>
<evidence type="ECO:0000256" key="4">
    <source>
        <dbReference type="ARBA" id="ARBA00022806"/>
    </source>
</evidence>
<feature type="domain" description="DNA2/NAM7 helicase-like C-terminal" evidence="8">
    <location>
        <begin position="445"/>
        <end position="633"/>
    </location>
</feature>
<evidence type="ECO:0000256" key="2">
    <source>
        <dbReference type="ARBA" id="ARBA00022741"/>
    </source>
</evidence>
<evidence type="ECO:0000256" key="3">
    <source>
        <dbReference type="ARBA" id="ARBA00022801"/>
    </source>
</evidence>
<evidence type="ECO:0000313" key="10">
    <source>
        <dbReference type="Proteomes" id="UP000320176"/>
    </source>
</evidence>
<dbReference type="EMBL" id="SJPN01000001">
    <property type="protein sequence ID" value="TWU08172.1"/>
    <property type="molecule type" value="Genomic_DNA"/>
</dbReference>
<protein>
    <submittedName>
        <fullName evidence="9">ATP-dependent RecD-like DNA helicase</fullName>
        <ecNumber evidence="9">3.6.4.12</ecNumber>
    </submittedName>
</protein>
<dbReference type="InterPro" id="IPR041679">
    <property type="entry name" value="DNA2/NAM7-like_C"/>
</dbReference>
<keyword evidence="5" id="KW-0067">ATP-binding</keyword>